<evidence type="ECO:0008006" key="3">
    <source>
        <dbReference type="Google" id="ProtNLM"/>
    </source>
</evidence>
<dbReference type="Pfam" id="PF13233">
    <property type="entry name" value="Complex1_LYR_2"/>
    <property type="match status" value="1"/>
</dbReference>
<evidence type="ECO:0000313" key="2">
    <source>
        <dbReference type="Proteomes" id="UP000092666"/>
    </source>
</evidence>
<name>A0A1B9GQT5_9TREE</name>
<dbReference type="AlphaFoldDB" id="A0A1B9GQT5"/>
<sequence>MSSKQITHLYRSLLREVRLASKKPRATRNPVVVQQIRTLVDSSLSGNGNNTSAEKILIETRDFMRATRIHAELLQRYNPIHGMSEEERIKATARRVGLDTPVEFKGDKE</sequence>
<gene>
    <name evidence="1" type="ORF">I316_04810</name>
</gene>
<dbReference type="Proteomes" id="UP000092666">
    <property type="component" value="Unassembled WGS sequence"/>
</dbReference>
<organism evidence="1 2">
    <name type="scientific">Kwoniella heveanensis BCC8398</name>
    <dbReference type="NCBI Taxonomy" id="1296120"/>
    <lineage>
        <taxon>Eukaryota</taxon>
        <taxon>Fungi</taxon>
        <taxon>Dikarya</taxon>
        <taxon>Basidiomycota</taxon>
        <taxon>Agaricomycotina</taxon>
        <taxon>Tremellomycetes</taxon>
        <taxon>Tremellales</taxon>
        <taxon>Cryptococcaceae</taxon>
        <taxon>Kwoniella</taxon>
    </lineage>
</organism>
<reference evidence="2" key="2">
    <citation type="submission" date="2013-12" db="EMBL/GenBank/DDBJ databases">
        <title>Evolution of pathogenesis and genome organization in the Tremellales.</title>
        <authorList>
            <person name="Cuomo C."/>
            <person name="Litvintseva A."/>
            <person name="Heitman J."/>
            <person name="Chen Y."/>
            <person name="Sun S."/>
            <person name="Springer D."/>
            <person name="Dromer F."/>
            <person name="Young S."/>
            <person name="Zeng Q."/>
            <person name="Chapman S."/>
            <person name="Gujja S."/>
            <person name="Saif S."/>
            <person name="Birren B."/>
        </authorList>
    </citation>
    <scope>NUCLEOTIDE SEQUENCE [LARGE SCALE GENOMIC DNA]</scope>
    <source>
        <strain evidence="2">BCC8398</strain>
    </source>
</reference>
<accession>A0A1B9GQT5</accession>
<dbReference type="GO" id="GO:0033615">
    <property type="term" value="P:mitochondrial proton-transporting ATP synthase complex assembly"/>
    <property type="evidence" value="ECO:0007669"/>
    <property type="project" value="InterPro"/>
</dbReference>
<dbReference type="GO" id="GO:0005759">
    <property type="term" value="C:mitochondrial matrix"/>
    <property type="evidence" value="ECO:0007669"/>
    <property type="project" value="TreeGrafter"/>
</dbReference>
<dbReference type="PANTHER" id="PTHR28015:SF1">
    <property type="entry name" value="ATP SYNTHASE ASSEMBLY FACTOR FMC1, MITOCHONDRIAL"/>
    <property type="match status" value="1"/>
</dbReference>
<protein>
    <recommendedName>
        <fullName evidence="3">Mitochondrial protein</fullName>
    </recommendedName>
</protein>
<dbReference type="STRING" id="1296120.A0A1B9GQT5"/>
<keyword evidence="2" id="KW-1185">Reference proteome</keyword>
<dbReference type="PANTHER" id="PTHR28015">
    <property type="entry name" value="ATP SYNTHASE ASSEMBLY FACTOR FMC1, MITOCHONDRIAL"/>
    <property type="match status" value="1"/>
</dbReference>
<proteinExistence type="predicted"/>
<dbReference type="EMBL" id="KI669505">
    <property type="protein sequence ID" value="OCF33391.1"/>
    <property type="molecule type" value="Genomic_DNA"/>
</dbReference>
<evidence type="ECO:0000313" key="1">
    <source>
        <dbReference type="EMBL" id="OCF33391.1"/>
    </source>
</evidence>
<dbReference type="OrthoDB" id="15893at2759"/>
<reference evidence="1 2" key="1">
    <citation type="submission" date="2013-07" db="EMBL/GenBank/DDBJ databases">
        <title>The Genome Sequence of Cryptococcus heveanensis BCC8398.</title>
        <authorList>
            <consortium name="The Broad Institute Genome Sequencing Platform"/>
            <person name="Cuomo C."/>
            <person name="Litvintseva A."/>
            <person name="Chen Y."/>
            <person name="Heitman J."/>
            <person name="Sun S."/>
            <person name="Springer D."/>
            <person name="Dromer F."/>
            <person name="Young S.K."/>
            <person name="Zeng Q."/>
            <person name="Gargeya S."/>
            <person name="Fitzgerald M."/>
            <person name="Abouelleil A."/>
            <person name="Alvarado L."/>
            <person name="Berlin A.M."/>
            <person name="Chapman S.B."/>
            <person name="Dewar J."/>
            <person name="Goldberg J."/>
            <person name="Griggs A."/>
            <person name="Gujja S."/>
            <person name="Hansen M."/>
            <person name="Howarth C."/>
            <person name="Imamovic A."/>
            <person name="Larimer J."/>
            <person name="McCowan C."/>
            <person name="Murphy C."/>
            <person name="Pearson M."/>
            <person name="Priest M."/>
            <person name="Roberts A."/>
            <person name="Saif S."/>
            <person name="Shea T."/>
            <person name="Sykes S."/>
            <person name="Wortman J."/>
            <person name="Nusbaum C."/>
            <person name="Birren B."/>
        </authorList>
    </citation>
    <scope>NUCLEOTIDE SEQUENCE [LARGE SCALE GENOMIC DNA]</scope>
    <source>
        <strain evidence="1 2">BCC8398</strain>
    </source>
</reference>
<dbReference type="InterPro" id="IPR039196">
    <property type="entry name" value="Fmc1"/>
</dbReference>